<dbReference type="AlphaFoldDB" id="A0A7W6IF66"/>
<dbReference type="EMBL" id="JACIDC010000006">
    <property type="protein sequence ID" value="MBB4040347.1"/>
    <property type="molecule type" value="Genomic_DNA"/>
</dbReference>
<dbReference type="Proteomes" id="UP000519439">
    <property type="component" value="Unassembled WGS sequence"/>
</dbReference>
<organism evidence="1 2">
    <name type="scientific">Microvirga flocculans</name>
    <dbReference type="NCBI Taxonomy" id="217168"/>
    <lineage>
        <taxon>Bacteria</taxon>
        <taxon>Pseudomonadati</taxon>
        <taxon>Pseudomonadota</taxon>
        <taxon>Alphaproteobacteria</taxon>
        <taxon>Hyphomicrobiales</taxon>
        <taxon>Methylobacteriaceae</taxon>
        <taxon>Microvirga</taxon>
    </lineage>
</organism>
<keyword evidence="2" id="KW-1185">Reference proteome</keyword>
<dbReference type="RefSeq" id="WP_161634649.1">
    <property type="nucleotide sequence ID" value="NZ_JACIDC010000006.1"/>
</dbReference>
<sequence length="79" mass="8849">MASDPVETARAARERLVVRRRGLLDDIASMEKISIDDALDLKIVQDAIDVVDRSIEEEHAQRSRLYDAVDESGSEARPL</sequence>
<evidence type="ECO:0000313" key="2">
    <source>
        <dbReference type="Proteomes" id="UP000519439"/>
    </source>
</evidence>
<name>A0A7W6IF66_9HYPH</name>
<gene>
    <name evidence="1" type="ORF">GGR34_002000</name>
</gene>
<proteinExistence type="predicted"/>
<evidence type="ECO:0000313" key="1">
    <source>
        <dbReference type="EMBL" id="MBB4040347.1"/>
    </source>
</evidence>
<comment type="caution">
    <text evidence="1">The sequence shown here is derived from an EMBL/GenBank/DDBJ whole genome shotgun (WGS) entry which is preliminary data.</text>
</comment>
<accession>A0A7W6IF66</accession>
<reference evidence="1 2" key="1">
    <citation type="submission" date="2020-08" db="EMBL/GenBank/DDBJ databases">
        <title>Genomic Encyclopedia of Type Strains, Phase IV (KMG-IV): sequencing the most valuable type-strain genomes for metagenomic binning, comparative biology and taxonomic classification.</title>
        <authorList>
            <person name="Goeker M."/>
        </authorList>
    </citation>
    <scope>NUCLEOTIDE SEQUENCE [LARGE SCALE GENOMIC DNA]</scope>
    <source>
        <strain evidence="1 2">DSM 15743</strain>
    </source>
</reference>
<protein>
    <submittedName>
        <fullName evidence="1">Putative oxidoreductase</fullName>
    </submittedName>
</protein>